<evidence type="ECO:0000313" key="7">
    <source>
        <dbReference type="Proteomes" id="UP000248745"/>
    </source>
</evidence>
<organism evidence="6 7">
    <name type="scientific">Taibaiella soli</name>
    <dbReference type="NCBI Taxonomy" id="1649169"/>
    <lineage>
        <taxon>Bacteria</taxon>
        <taxon>Pseudomonadati</taxon>
        <taxon>Bacteroidota</taxon>
        <taxon>Chitinophagia</taxon>
        <taxon>Chitinophagales</taxon>
        <taxon>Chitinophagaceae</taxon>
        <taxon>Taibaiella</taxon>
    </lineage>
</organism>
<dbReference type="EMBL" id="QKTW01000006">
    <property type="protein sequence ID" value="PZF74114.1"/>
    <property type="molecule type" value="Genomic_DNA"/>
</dbReference>
<feature type="binding site" evidence="4">
    <location>
        <position position="183"/>
    </location>
    <ligand>
        <name>NADP(+)</name>
        <dbReference type="ChEBI" id="CHEBI:58349"/>
    </ligand>
</feature>
<comment type="similarity">
    <text evidence="4">Belongs to the NAD(P)-dependent epimerase/dehydratase family. HldD subfamily.</text>
</comment>
<feature type="active site" description="Proton acceptor" evidence="4">
    <location>
        <position position="146"/>
    </location>
</feature>
<evidence type="ECO:0000256" key="4">
    <source>
        <dbReference type="HAMAP-Rule" id="MF_01601"/>
    </source>
</evidence>
<feature type="binding site" evidence="4">
    <location>
        <begin position="15"/>
        <end position="16"/>
    </location>
    <ligand>
        <name>NADP(+)</name>
        <dbReference type="ChEBI" id="CHEBI:58349"/>
    </ligand>
</feature>
<feature type="active site" description="Proton acceptor" evidence="4">
    <location>
        <position position="183"/>
    </location>
</feature>
<dbReference type="InterPro" id="IPR011912">
    <property type="entry name" value="Heptose_epim"/>
</dbReference>
<feature type="binding site" evidence="4">
    <location>
        <position position="174"/>
    </location>
    <ligand>
        <name>substrate</name>
    </ligand>
</feature>
<keyword evidence="3 4" id="KW-0119">Carbohydrate metabolism</keyword>
<dbReference type="PANTHER" id="PTHR43103:SF3">
    <property type="entry name" value="ADP-L-GLYCERO-D-MANNO-HEPTOSE-6-EPIMERASE"/>
    <property type="match status" value="1"/>
</dbReference>
<comment type="pathway">
    <text evidence="4">Nucleotide-sugar biosynthesis; ADP-L-glycero-beta-D-manno-heptose biosynthesis; ADP-L-glycero-beta-D-manno-heptose from D-glycero-beta-D-manno-heptose 7-phosphate: step 4/4.</text>
</comment>
<gene>
    <name evidence="6" type="primary">rfaD</name>
    <name evidence="4" type="synonym">hldD</name>
    <name evidence="6" type="ORF">DN068_03620</name>
</gene>
<feature type="binding site" evidence="4">
    <location>
        <position position="43"/>
    </location>
    <ligand>
        <name>NADP(+)</name>
        <dbReference type="ChEBI" id="CHEBI:58349"/>
    </ligand>
</feature>
<comment type="cofactor">
    <cofactor evidence="4">
        <name>NADP(+)</name>
        <dbReference type="ChEBI" id="CHEBI:58349"/>
    </cofactor>
    <text evidence="4">Binds 1 NADP(+) per subunit.</text>
</comment>
<feature type="binding site" evidence="4">
    <location>
        <begin position="36"/>
        <end position="37"/>
    </location>
    <ligand>
        <name>NADP(+)</name>
        <dbReference type="ChEBI" id="CHEBI:58349"/>
    </ligand>
</feature>
<dbReference type="EC" id="5.1.3.20" evidence="4"/>
<feature type="domain" description="NAD-dependent epimerase/dehydratase" evidence="5">
    <location>
        <begin position="7"/>
        <end position="248"/>
    </location>
</feature>
<dbReference type="InterPro" id="IPR036291">
    <property type="entry name" value="NAD(P)-bd_dom_sf"/>
</dbReference>
<evidence type="ECO:0000313" key="6">
    <source>
        <dbReference type="EMBL" id="PZF74114.1"/>
    </source>
</evidence>
<dbReference type="OrthoDB" id="8967463at2"/>
<dbReference type="GO" id="GO:0008712">
    <property type="term" value="F:ADP-glyceromanno-heptose 6-epimerase activity"/>
    <property type="evidence" value="ECO:0007669"/>
    <property type="project" value="UniProtKB-UniRule"/>
</dbReference>
<dbReference type="GO" id="GO:0005975">
    <property type="term" value="P:carbohydrate metabolic process"/>
    <property type="evidence" value="ECO:0007669"/>
    <property type="project" value="UniProtKB-UniRule"/>
</dbReference>
<dbReference type="Pfam" id="PF01370">
    <property type="entry name" value="Epimerase"/>
    <property type="match status" value="1"/>
</dbReference>
<keyword evidence="7" id="KW-1185">Reference proteome</keyword>
<feature type="binding site" evidence="4">
    <location>
        <begin position="206"/>
        <end position="209"/>
    </location>
    <ligand>
        <name>substrate</name>
    </ligand>
</feature>
<feature type="binding site" evidence="4">
    <location>
        <position position="285"/>
    </location>
    <ligand>
        <name>substrate</name>
    </ligand>
</feature>
<protein>
    <recommendedName>
        <fullName evidence="4">ADP-L-glycero-D-manno-heptose-6-epimerase</fullName>
        <ecNumber evidence="4">5.1.3.20</ecNumber>
    </recommendedName>
    <alternativeName>
        <fullName evidence="4">ADP-L-glycero-beta-D-manno-heptose-6-epimerase</fullName>
        <shortName evidence="4">ADP-glyceromanno-heptose 6-epimerase</shortName>
        <shortName evidence="4">ADP-hep 6-epimerase</shortName>
        <shortName evidence="4">AGME</shortName>
    </alternativeName>
</protein>
<comment type="subunit">
    <text evidence="4">Homopentamer.</text>
</comment>
<dbReference type="SUPFAM" id="SSF51735">
    <property type="entry name" value="NAD(P)-binding Rossmann-fold domains"/>
    <property type="match status" value="1"/>
</dbReference>
<comment type="caution">
    <text evidence="4">Lacks conserved residue(s) required for the propagation of feature annotation.</text>
</comment>
<evidence type="ECO:0000259" key="5">
    <source>
        <dbReference type="Pfam" id="PF01370"/>
    </source>
</evidence>
<dbReference type="GO" id="GO:0097171">
    <property type="term" value="P:ADP-L-glycero-beta-D-manno-heptose biosynthetic process"/>
    <property type="evidence" value="ECO:0007669"/>
    <property type="project" value="UniProtKB-UniPathway"/>
</dbReference>
<sequence>MQKNENIVITGAAGFIGSYLVGYLNSLGYENLILVDDFSAEKKVHNYTGKKYLHKVHREQFFEWCEHHPGSVQYVFHLGARTDTTEMDYNVHKKWNVDYSKQIWELCTANNIPLVYASSAATYGNGEHGYKDDNDIVSQLHPLNPYGKSKNDFDIWVMEQKHMPPFWAGVKFFNVYGPNEYHKGRMASVIFHAYHQIKKNGSVKLFRSHNPNYKDGEQMRDFVYVKDVASMCIWLMQNQPKSGLYNVGSGKARSFKDLATAIFTTLNLEPNIEFIDTPEDIRDKYQYFTEADMSKIMKAGYNQPFTSLEEGVRDYVTNYLEHEAYF</sequence>
<accession>A0A2W2B1I9</accession>
<feature type="binding site" evidence="4">
    <location>
        <position position="220"/>
    </location>
    <ligand>
        <name>substrate</name>
    </ligand>
</feature>
<dbReference type="Gene3D" id="3.90.25.10">
    <property type="entry name" value="UDP-galactose 4-epimerase, domain 1"/>
    <property type="match status" value="1"/>
</dbReference>
<dbReference type="NCBIfam" id="TIGR02197">
    <property type="entry name" value="heptose_epim"/>
    <property type="match status" value="1"/>
</dbReference>
<dbReference type="UniPathway" id="UPA00356">
    <property type="reaction ID" value="UER00440"/>
</dbReference>
<feature type="binding site" evidence="4">
    <location>
        <position position="192"/>
    </location>
    <ligand>
        <name>substrate</name>
    </ligand>
</feature>
<evidence type="ECO:0000256" key="2">
    <source>
        <dbReference type="ARBA" id="ARBA00023235"/>
    </source>
</evidence>
<feature type="binding site" evidence="4">
    <location>
        <position position="185"/>
    </location>
    <ligand>
        <name>substrate</name>
    </ligand>
</feature>
<dbReference type="AlphaFoldDB" id="A0A2W2B1I9"/>
<feature type="binding site" evidence="4">
    <location>
        <position position="175"/>
    </location>
    <ligand>
        <name>NADP(+)</name>
        <dbReference type="ChEBI" id="CHEBI:58349"/>
    </ligand>
</feature>
<comment type="caution">
    <text evidence="6">The sequence shown here is derived from an EMBL/GenBank/DDBJ whole genome shotgun (WGS) entry which is preliminary data.</text>
</comment>
<proteinExistence type="inferred from homology"/>
<feature type="binding site" evidence="4">
    <location>
        <position position="58"/>
    </location>
    <ligand>
        <name>NADP(+)</name>
        <dbReference type="ChEBI" id="CHEBI:58349"/>
    </ligand>
</feature>
<comment type="function">
    <text evidence="4">Catalyzes the interconversion between ADP-D-glycero-beta-D-manno-heptose and ADP-L-glycero-beta-D-manno-heptose via an epimerization at carbon 6 of the heptose.</text>
</comment>
<comment type="domain">
    <text evidence="4">Contains a large N-terminal NADP-binding domain, and a smaller C-terminal substrate-binding domain.</text>
</comment>
<evidence type="ECO:0000256" key="1">
    <source>
        <dbReference type="ARBA" id="ARBA00022857"/>
    </source>
</evidence>
<reference evidence="6 7" key="1">
    <citation type="submission" date="2018-06" db="EMBL/GenBank/DDBJ databases">
        <title>Mucibacter soli gen. nov., sp. nov., a new member of the family Chitinophagaceae producing mucin.</title>
        <authorList>
            <person name="Kim M.-K."/>
            <person name="Park S."/>
            <person name="Kim T.-S."/>
            <person name="Joung Y."/>
            <person name="Han J.-H."/>
            <person name="Kim S.B."/>
        </authorList>
    </citation>
    <scope>NUCLEOTIDE SEQUENCE [LARGE SCALE GENOMIC DNA]</scope>
    <source>
        <strain evidence="6 7">R1-15</strain>
    </source>
</reference>
<dbReference type="Proteomes" id="UP000248745">
    <property type="component" value="Unassembled WGS sequence"/>
</dbReference>
<name>A0A2W2B1I9_9BACT</name>
<keyword evidence="1 4" id="KW-0521">NADP</keyword>
<evidence type="ECO:0000256" key="3">
    <source>
        <dbReference type="ARBA" id="ARBA00023277"/>
    </source>
</evidence>
<dbReference type="InterPro" id="IPR001509">
    <property type="entry name" value="Epimerase_deHydtase"/>
</dbReference>
<dbReference type="Gene3D" id="3.40.50.720">
    <property type="entry name" value="NAD(P)-binding Rossmann-like Domain"/>
    <property type="match status" value="1"/>
</dbReference>
<feature type="binding site" evidence="4">
    <location>
        <position position="150"/>
    </location>
    <ligand>
        <name>NADP(+)</name>
        <dbReference type="ChEBI" id="CHEBI:58349"/>
    </ligand>
</feature>
<comment type="catalytic activity">
    <reaction evidence="4">
        <text>ADP-D-glycero-beta-D-manno-heptose = ADP-L-glycero-beta-D-manno-heptose</text>
        <dbReference type="Rhea" id="RHEA:17577"/>
        <dbReference type="ChEBI" id="CHEBI:59967"/>
        <dbReference type="ChEBI" id="CHEBI:61506"/>
        <dbReference type="EC" id="5.1.3.20"/>
    </reaction>
</comment>
<dbReference type="HAMAP" id="MF_01601">
    <property type="entry name" value="Heptose_epimerase"/>
    <property type="match status" value="1"/>
</dbReference>
<dbReference type="GO" id="GO:0050661">
    <property type="term" value="F:NADP binding"/>
    <property type="evidence" value="ECO:0007669"/>
    <property type="project" value="InterPro"/>
</dbReference>
<dbReference type="PANTHER" id="PTHR43103">
    <property type="entry name" value="NUCLEOSIDE-DIPHOSPHATE-SUGAR EPIMERASE"/>
    <property type="match status" value="1"/>
</dbReference>
<dbReference type="CDD" id="cd05248">
    <property type="entry name" value="ADP_GME_SDR_e"/>
    <property type="match status" value="1"/>
</dbReference>
<feature type="binding site" evidence="4">
    <location>
        <begin position="78"/>
        <end position="82"/>
    </location>
    <ligand>
        <name>NADP(+)</name>
        <dbReference type="ChEBI" id="CHEBI:58349"/>
    </ligand>
</feature>
<keyword evidence="2 4" id="KW-0413">Isomerase</keyword>